<dbReference type="PANTHER" id="PTHR44845">
    <property type="entry name" value="CARRIER DOMAIN-CONTAINING PROTEIN"/>
    <property type="match status" value="1"/>
</dbReference>
<feature type="domain" description="AMP-dependent synthetase/ligase" evidence="3">
    <location>
        <begin position="11"/>
        <end position="361"/>
    </location>
</feature>
<evidence type="ECO:0000313" key="5">
    <source>
        <dbReference type="EMBL" id="MCM2578577.1"/>
    </source>
</evidence>
<organism evidence="5 6">
    <name type="scientific">Streptomyces meridianus</name>
    <dbReference type="NCBI Taxonomy" id="2938945"/>
    <lineage>
        <taxon>Bacteria</taxon>
        <taxon>Bacillati</taxon>
        <taxon>Actinomycetota</taxon>
        <taxon>Actinomycetes</taxon>
        <taxon>Kitasatosporales</taxon>
        <taxon>Streptomycetaceae</taxon>
        <taxon>Streptomyces</taxon>
    </lineage>
</organism>
<keyword evidence="6" id="KW-1185">Reference proteome</keyword>
<gene>
    <name evidence="5" type="ORF">M1E25_14635</name>
</gene>
<dbReference type="Pfam" id="PF00501">
    <property type="entry name" value="AMP-binding"/>
    <property type="match status" value="1"/>
</dbReference>
<protein>
    <submittedName>
        <fullName evidence="5">AMP-binding protein</fullName>
    </submittedName>
</protein>
<name>A0ABT0X7R6_9ACTN</name>
<dbReference type="Proteomes" id="UP001167160">
    <property type="component" value="Unassembled WGS sequence"/>
</dbReference>
<evidence type="ECO:0000313" key="6">
    <source>
        <dbReference type="Proteomes" id="UP001167160"/>
    </source>
</evidence>
<feature type="domain" description="AMP-binding enzyme C-terminal" evidence="4">
    <location>
        <begin position="416"/>
        <end position="492"/>
    </location>
</feature>
<dbReference type="EMBL" id="JAMQGM010000029">
    <property type="protein sequence ID" value="MCM2578577.1"/>
    <property type="molecule type" value="Genomic_DNA"/>
</dbReference>
<dbReference type="InterPro" id="IPR045851">
    <property type="entry name" value="AMP-bd_C_sf"/>
</dbReference>
<dbReference type="InterPro" id="IPR000873">
    <property type="entry name" value="AMP-dep_synth/lig_dom"/>
</dbReference>
<keyword evidence="1" id="KW-0596">Phosphopantetheine</keyword>
<evidence type="ECO:0000256" key="1">
    <source>
        <dbReference type="ARBA" id="ARBA00022450"/>
    </source>
</evidence>
<accession>A0ABT0X7R6</accession>
<sequence length="506" mass="54912">MPTNRVCASVSRRAQESPESTALWFGEERITYRQLHVRTTELSQEIDRLLPDRDRPVCVTVHKTPDAVALLLALFGAGRQVLLPSAGLGEQVVQELARRAGCSQILFLAPGDGSTAAARSVVPGRTPTAEPPGPENSLLFLTTSGSTGIPKIVPILRAAQDRFTDWAADAFDIAPGRTVLSYAPLNFDLSLLDVWTTLAVGGSVALVPADRSTDAGYLLDLIERTRVHLVQSVPMLFRLLTEASVSRGDRLPVRLEHAVITGDSTMADLLVRIRRGLPGARLYNLYGCTETNDSLLHRITDADVASAAAGMADAAVWKGLPLGRPLPGVRTVLVDEYGRDLEGPGTGELLVSTPFQTSGYLDPGLTADRFVPRAGAPAPFYRTGDVVTRAADGTLTLEGRNDFQVKVRGVRTNLQEVERVLARHPEVREAVVVAIPDTEAGVRLHALVERPRDSRLNSLDLRRHLSERLPRTSIPSSFTITDEPFPRTSTGKPDRKLIANLRHVKG</sequence>
<dbReference type="PANTHER" id="PTHR44845:SF6">
    <property type="entry name" value="BETA-ALANINE-ACTIVATING ENZYME"/>
    <property type="match status" value="1"/>
</dbReference>
<dbReference type="InterPro" id="IPR042099">
    <property type="entry name" value="ANL_N_sf"/>
</dbReference>
<dbReference type="Gene3D" id="3.40.50.12780">
    <property type="entry name" value="N-terminal domain of ligase-like"/>
    <property type="match status" value="1"/>
</dbReference>
<dbReference type="InterPro" id="IPR020845">
    <property type="entry name" value="AMP-binding_CS"/>
</dbReference>
<evidence type="ECO:0000259" key="3">
    <source>
        <dbReference type="Pfam" id="PF00501"/>
    </source>
</evidence>
<comment type="caution">
    <text evidence="5">The sequence shown here is derived from an EMBL/GenBank/DDBJ whole genome shotgun (WGS) entry which is preliminary data.</text>
</comment>
<evidence type="ECO:0000256" key="2">
    <source>
        <dbReference type="ARBA" id="ARBA00022553"/>
    </source>
</evidence>
<evidence type="ECO:0000259" key="4">
    <source>
        <dbReference type="Pfam" id="PF13193"/>
    </source>
</evidence>
<dbReference type="RefSeq" id="WP_251415324.1">
    <property type="nucleotide sequence ID" value="NZ_JAMQGM010000029.1"/>
</dbReference>
<dbReference type="Pfam" id="PF13193">
    <property type="entry name" value="AMP-binding_C"/>
    <property type="match status" value="1"/>
</dbReference>
<dbReference type="Gene3D" id="3.30.300.30">
    <property type="match status" value="1"/>
</dbReference>
<dbReference type="InterPro" id="IPR025110">
    <property type="entry name" value="AMP-bd_C"/>
</dbReference>
<reference evidence="5" key="1">
    <citation type="journal article" date="2023" name="Int. J. Syst. Evol. Microbiol.">
        <title>Streptomyces meridianus sp. nov. isolated from brackish water of the Tagus estuary in Alcochete, Portugal.</title>
        <authorList>
            <person name="Santos J.D.N."/>
            <person name="Klimek D."/>
            <person name="Calusinska M."/>
            <person name="Lobo Da Cunha A."/>
            <person name="Catita J."/>
            <person name="Goncalves H."/>
            <person name="Gonzalez I."/>
            <person name="Reyes F."/>
            <person name="Lage O.M."/>
        </authorList>
    </citation>
    <scope>NUCLEOTIDE SEQUENCE</scope>
    <source>
        <strain evidence="5">MTZ3.1</strain>
    </source>
</reference>
<dbReference type="PROSITE" id="PS00455">
    <property type="entry name" value="AMP_BINDING"/>
    <property type="match status" value="1"/>
</dbReference>
<dbReference type="SUPFAM" id="SSF56801">
    <property type="entry name" value="Acetyl-CoA synthetase-like"/>
    <property type="match status" value="1"/>
</dbReference>
<keyword evidence="2" id="KW-0597">Phosphoprotein</keyword>
<proteinExistence type="predicted"/>